<dbReference type="EMBL" id="UINC01011947">
    <property type="protein sequence ID" value="SVA52434.1"/>
    <property type="molecule type" value="Genomic_DNA"/>
</dbReference>
<name>A0A381WIV3_9ZZZZ</name>
<organism evidence="1">
    <name type="scientific">marine metagenome</name>
    <dbReference type="NCBI Taxonomy" id="408172"/>
    <lineage>
        <taxon>unclassified sequences</taxon>
        <taxon>metagenomes</taxon>
        <taxon>ecological metagenomes</taxon>
    </lineage>
</organism>
<accession>A0A381WIV3</accession>
<evidence type="ECO:0000313" key="1">
    <source>
        <dbReference type="EMBL" id="SVA52434.1"/>
    </source>
</evidence>
<dbReference type="AlphaFoldDB" id="A0A381WIV3"/>
<gene>
    <name evidence="1" type="ORF">METZ01_LOCUS105288</name>
</gene>
<reference evidence="1" key="1">
    <citation type="submission" date="2018-05" db="EMBL/GenBank/DDBJ databases">
        <authorList>
            <person name="Lanie J.A."/>
            <person name="Ng W.-L."/>
            <person name="Kazmierczak K.M."/>
            <person name="Andrzejewski T.M."/>
            <person name="Davidsen T.M."/>
            <person name="Wayne K.J."/>
            <person name="Tettelin H."/>
            <person name="Glass J.I."/>
            <person name="Rusch D."/>
            <person name="Podicherti R."/>
            <person name="Tsui H.-C.T."/>
            <person name="Winkler M.E."/>
        </authorList>
    </citation>
    <scope>NUCLEOTIDE SEQUENCE</scope>
</reference>
<sequence length="121" mass="14410">MGYERKIENLIDSEMEKEGLNSSRNNMYYWFENGHLICSDKYTAEKIDEILVACASHQHGIYTLPNIYYWIMVTDYTKSSGPEVQTRLRIQRESRTGSYNDYYVNHTLPKKVNHEKILEKY</sequence>
<protein>
    <submittedName>
        <fullName evidence="1">Uncharacterized protein</fullName>
    </submittedName>
</protein>
<proteinExistence type="predicted"/>